<reference evidence="1 2" key="1">
    <citation type="journal article" date="2021" name="Elife">
        <title>Chloroplast acquisition without the gene transfer in kleptoplastic sea slugs, Plakobranchus ocellatus.</title>
        <authorList>
            <person name="Maeda T."/>
            <person name="Takahashi S."/>
            <person name="Yoshida T."/>
            <person name="Shimamura S."/>
            <person name="Takaki Y."/>
            <person name="Nagai Y."/>
            <person name="Toyoda A."/>
            <person name="Suzuki Y."/>
            <person name="Arimoto A."/>
            <person name="Ishii H."/>
            <person name="Satoh N."/>
            <person name="Nishiyama T."/>
            <person name="Hasebe M."/>
            <person name="Maruyama T."/>
            <person name="Minagawa J."/>
            <person name="Obokata J."/>
            <person name="Shigenobu S."/>
        </authorList>
    </citation>
    <scope>NUCLEOTIDE SEQUENCE [LARGE SCALE GENOMIC DNA]</scope>
</reference>
<comment type="caution">
    <text evidence="1">The sequence shown here is derived from an EMBL/GenBank/DDBJ whole genome shotgun (WGS) entry which is preliminary data.</text>
</comment>
<accession>A0AAV3Z0Z0</accession>
<evidence type="ECO:0000313" key="2">
    <source>
        <dbReference type="Proteomes" id="UP000735302"/>
    </source>
</evidence>
<evidence type="ECO:0000313" key="1">
    <source>
        <dbReference type="EMBL" id="GFN88068.1"/>
    </source>
</evidence>
<organism evidence="1 2">
    <name type="scientific">Plakobranchus ocellatus</name>
    <dbReference type="NCBI Taxonomy" id="259542"/>
    <lineage>
        <taxon>Eukaryota</taxon>
        <taxon>Metazoa</taxon>
        <taxon>Spiralia</taxon>
        <taxon>Lophotrochozoa</taxon>
        <taxon>Mollusca</taxon>
        <taxon>Gastropoda</taxon>
        <taxon>Heterobranchia</taxon>
        <taxon>Euthyneura</taxon>
        <taxon>Panpulmonata</taxon>
        <taxon>Sacoglossa</taxon>
        <taxon>Placobranchoidea</taxon>
        <taxon>Plakobranchidae</taxon>
        <taxon>Plakobranchus</taxon>
    </lineage>
</organism>
<proteinExistence type="predicted"/>
<keyword evidence="2" id="KW-1185">Reference proteome</keyword>
<sequence>MRQPILGSNNKSAWDLTKLGLGPHCTAAATTATATATAAATAAAATAAAAAAATAAVVGPEPFNPSPRINHTASASSVNIANFWTPCKPYRPR</sequence>
<dbReference type="AlphaFoldDB" id="A0AAV3Z0Z0"/>
<name>A0AAV3Z0Z0_9GAST</name>
<protein>
    <submittedName>
        <fullName evidence="1">Uncharacterized protein</fullName>
    </submittedName>
</protein>
<gene>
    <name evidence="1" type="ORF">PoB_001457400</name>
</gene>
<dbReference type="Proteomes" id="UP000735302">
    <property type="component" value="Unassembled WGS sequence"/>
</dbReference>
<dbReference type="EMBL" id="BLXT01001826">
    <property type="protein sequence ID" value="GFN88068.1"/>
    <property type="molecule type" value="Genomic_DNA"/>
</dbReference>